<accession>A0A1G6MK54</accession>
<dbReference type="RefSeq" id="WP_055573882.1">
    <property type="nucleotide sequence ID" value="NZ_FMZK01000002.1"/>
</dbReference>
<dbReference type="AlphaFoldDB" id="A0A1G6MK54"/>
<dbReference type="Proteomes" id="UP000182100">
    <property type="component" value="Unassembled WGS sequence"/>
</dbReference>
<name>A0A1G6MK54_9ACTN</name>
<organism evidence="1 2">
    <name type="scientific">Streptomyces prasinopilosus</name>
    <dbReference type="NCBI Taxonomy" id="67344"/>
    <lineage>
        <taxon>Bacteria</taxon>
        <taxon>Bacillati</taxon>
        <taxon>Actinomycetota</taxon>
        <taxon>Actinomycetes</taxon>
        <taxon>Kitasatosporales</taxon>
        <taxon>Streptomycetaceae</taxon>
        <taxon>Streptomyces</taxon>
    </lineage>
</organism>
<reference evidence="2" key="1">
    <citation type="submission" date="2016-10" db="EMBL/GenBank/DDBJ databases">
        <authorList>
            <person name="Varghese N."/>
            <person name="Submissions S."/>
        </authorList>
    </citation>
    <scope>NUCLEOTIDE SEQUENCE [LARGE SCALE GENOMIC DNA]</scope>
    <source>
        <strain evidence="2">CGMCC 4.3504</strain>
    </source>
</reference>
<proteinExistence type="predicted"/>
<evidence type="ECO:0000313" key="2">
    <source>
        <dbReference type="Proteomes" id="UP000182100"/>
    </source>
</evidence>
<gene>
    <name evidence="1" type="ORF">SAMN05216505_102582</name>
</gene>
<evidence type="ECO:0000313" key="1">
    <source>
        <dbReference type="EMBL" id="SDC55841.1"/>
    </source>
</evidence>
<sequence length="125" mass="13664">MRSEAITQLHEVRELLASIQEPSSIRRAAELEGAAEKIASCAADLADVEVPRDLQLRLALAVRALRDAQKAARAHRRNPLTRPLSHARFALNMGKAGGWIHGTLRILDPENTPPSPYDEDEANAG</sequence>
<dbReference type="EMBL" id="FMZK01000002">
    <property type="protein sequence ID" value="SDC55841.1"/>
    <property type="molecule type" value="Genomic_DNA"/>
</dbReference>
<protein>
    <submittedName>
        <fullName evidence="1">Uncharacterized protein</fullName>
    </submittedName>
</protein>
<keyword evidence="2" id="KW-1185">Reference proteome</keyword>